<sequence>MSRFRETTSAPIVRHAMVDVVVHMSRVMRVQITLNELAIPFFFVVSSVFANRLLIGVRLAYYGEMFGIPENSMVLPDFADESTSDGATEFQSRIELTTFNERIGT</sequence>
<dbReference type="Proteomes" id="UP000717328">
    <property type="component" value="Unassembled WGS sequence"/>
</dbReference>
<dbReference type="OrthoDB" id="3349377at2759"/>
<keyword evidence="3" id="KW-1185">Reference proteome</keyword>
<keyword evidence="1" id="KW-0472">Membrane</keyword>
<gene>
    <name evidence="2" type="ORF">H0H81_010612</name>
</gene>
<reference evidence="2" key="1">
    <citation type="submission" date="2021-02" db="EMBL/GenBank/DDBJ databases">
        <authorList>
            <person name="Nieuwenhuis M."/>
            <person name="Van De Peppel L.J.J."/>
        </authorList>
    </citation>
    <scope>NUCLEOTIDE SEQUENCE</scope>
    <source>
        <strain evidence="2">D49</strain>
    </source>
</reference>
<protein>
    <submittedName>
        <fullName evidence="2">Uncharacterized protein</fullName>
    </submittedName>
</protein>
<evidence type="ECO:0000313" key="3">
    <source>
        <dbReference type="Proteomes" id="UP000717328"/>
    </source>
</evidence>
<dbReference type="AlphaFoldDB" id="A0A9P7KIF3"/>
<name>A0A9P7KIF3_9AGAR</name>
<evidence type="ECO:0000313" key="2">
    <source>
        <dbReference type="EMBL" id="KAG5653771.1"/>
    </source>
</evidence>
<reference evidence="2" key="2">
    <citation type="submission" date="2021-10" db="EMBL/GenBank/DDBJ databases">
        <title>Phylogenomics reveals ancestral predisposition of the termite-cultivated fungus Termitomyces towards a domesticated lifestyle.</title>
        <authorList>
            <person name="Auxier B."/>
            <person name="Grum-Grzhimaylo A."/>
            <person name="Cardenas M.E."/>
            <person name="Lodge J.D."/>
            <person name="Laessoe T."/>
            <person name="Pedersen O."/>
            <person name="Smith M.E."/>
            <person name="Kuyper T.W."/>
            <person name="Franco-Molano E.A."/>
            <person name="Baroni T.J."/>
            <person name="Aanen D.K."/>
        </authorList>
    </citation>
    <scope>NUCLEOTIDE SEQUENCE</scope>
    <source>
        <strain evidence="2">D49</strain>
    </source>
</reference>
<keyword evidence="1" id="KW-0812">Transmembrane</keyword>
<keyword evidence="1" id="KW-1133">Transmembrane helix</keyword>
<feature type="transmembrane region" description="Helical" evidence="1">
    <location>
        <begin position="37"/>
        <end position="55"/>
    </location>
</feature>
<dbReference type="EMBL" id="JABCKI010000034">
    <property type="protein sequence ID" value="KAG5653771.1"/>
    <property type="molecule type" value="Genomic_DNA"/>
</dbReference>
<proteinExistence type="predicted"/>
<comment type="caution">
    <text evidence="2">The sequence shown here is derived from an EMBL/GenBank/DDBJ whole genome shotgun (WGS) entry which is preliminary data.</text>
</comment>
<organism evidence="2 3">
    <name type="scientific">Sphagnurus paluster</name>
    <dbReference type="NCBI Taxonomy" id="117069"/>
    <lineage>
        <taxon>Eukaryota</taxon>
        <taxon>Fungi</taxon>
        <taxon>Dikarya</taxon>
        <taxon>Basidiomycota</taxon>
        <taxon>Agaricomycotina</taxon>
        <taxon>Agaricomycetes</taxon>
        <taxon>Agaricomycetidae</taxon>
        <taxon>Agaricales</taxon>
        <taxon>Tricholomatineae</taxon>
        <taxon>Lyophyllaceae</taxon>
        <taxon>Sphagnurus</taxon>
    </lineage>
</organism>
<evidence type="ECO:0000256" key="1">
    <source>
        <dbReference type="SAM" id="Phobius"/>
    </source>
</evidence>
<accession>A0A9P7KIF3</accession>